<dbReference type="CDD" id="cd08195">
    <property type="entry name" value="DHQS"/>
    <property type="match status" value="1"/>
</dbReference>
<gene>
    <name evidence="21" type="ORF">METZ01_LOCUS131340</name>
</gene>
<dbReference type="InterPro" id="IPR056179">
    <property type="entry name" value="DHQS_C"/>
</dbReference>
<evidence type="ECO:0000256" key="3">
    <source>
        <dbReference type="ARBA" id="ARBA00001941"/>
    </source>
</evidence>
<dbReference type="InterPro" id="IPR050071">
    <property type="entry name" value="Dehydroquinate_synthase"/>
</dbReference>
<comment type="pathway">
    <text evidence="6">Metabolic intermediate biosynthesis; chorismate biosynthesis; chorismate from D-erythrose 4-phosphate and phosphoenolpyruvate: step 2/7.</text>
</comment>
<evidence type="ECO:0000256" key="5">
    <source>
        <dbReference type="ARBA" id="ARBA00004496"/>
    </source>
</evidence>
<dbReference type="SUPFAM" id="SSF56796">
    <property type="entry name" value="Dehydroquinate synthase-like"/>
    <property type="match status" value="1"/>
</dbReference>
<keyword evidence="12" id="KW-0479">Metal-binding</keyword>
<dbReference type="GO" id="GO:0009073">
    <property type="term" value="P:aromatic amino acid family biosynthetic process"/>
    <property type="evidence" value="ECO:0007669"/>
    <property type="project" value="UniProtKB-KW"/>
</dbReference>
<evidence type="ECO:0000259" key="20">
    <source>
        <dbReference type="Pfam" id="PF24621"/>
    </source>
</evidence>
<evidence type="ECO:0000256" key="14">
    <source>
        <dbReference type="ARBA" id="ARBA00022833"/>
    </source>
</evidence>
<keyword evidence="13" id="KW-0547">Nucleotide-binding</keyword>
<dbReference type="Pfam" id="PF24621">
    <property type="entry name" value="DHQS_C"/>
    <property type="match status" value="1"/>
</dbReference>
<keyword evidence="11" id="KW-0028">Amino-acid biosynthesis</keyword>
<dbReference type="GO" id="GO:0008652">
    <property type="term" value="P:amino acid biosynthetic process"/>
    <property type="evidence" value="ECO:0007669"/>
    <property type="project" value="UniProtKB-KW"/>
</dbReference>
<name>A0A381YN90_9ZZZZ</name>
<evidence type="ECO:0000259" key="19">
    <source>
        <dbReference type="Pfam" id="PF01761"/>
    </source>
</evidence>
<reference evidence="21" key="1">
    <citation type="submission" date="2018-05" db="EMBL/GenBank/DDBJ databases">
        <authorList>
            <person name="Lanie J.A."/>
            <person name="Ng W.-L."/>
            <person name="Kazmierczak K.M."/>
            <person name="Andrzejewski T.M."/>
            <person name="Davidsen T.M."/>
            <person name="Wayne K.J."/>
            <person name="Tettelin H."/>
            <person name="Glass J.I."/>
            <person name="Rusch D."/>
            <person name="Podicherti R."/>
            <person name="Tsui H.-C.T."/>
            <person name="Winkler M.E."/>
        </authorList>
    </citation>
    <scope>NUCLEOTIDE SEQUENCE</scope>
</reference>
<keyword evidence="14" id="KW-0862">Zinc</keyword>
<comment type="cofactor">
    <cofactor evidence="4">
        <name>Zn(2+)</name>
        <dbReference type="ChEBI" id="CHEBI:29105"/>
    </cofactor>
</comment>
<dbReference type="FunFam" id="3.40.50.1970:FF:000007">
    <property type="entry name" value="Pentafunctional AROM polypeptide"/>
    <property type="match status" value="1"/>
</dbReference>
<evidence type="ECO:0000256" key="7">
    <source>
        <dbReference type="ARBA" id="ARBA00005412"/>
    </source>
</evidence>
<evidence type="ECO:0000256" key="18">
    <source>
        <dbReference type="ARBA" id="ARBA00023285"/>
    </source>
</evidence>
<evidence type="ECO:0000256" key="9">
    <source>
        <dbReference type="ARBA" id="ARBA00017684"/>
    </source>
</evidence>
<evidence type="ECO:0000256" key="4">
    <source>
        <dbReference type="ARBA" id="ARBA00001947"/>
    </source>
</evidence>
<keyword evidence="10" id="KW-0963">Cytoplasm</keyword>
<dbReference type="InterPro" id="IPR030960">
    <property type="entry name" value="DHQS/DOIS_N"/>
</dbReference>
<evidence type="ECO:0000256" key="6">
    <source>
        <dbReference type="ARBA" id="ARBA00004661"/>
    </source>
</evidence>
<dbReference type="PIRSF" id="PIRSF001455">
    <property type="entry name" value="DHQ_synth"/>
    <property type="match status" value="1"/>
</dbReference>
<evidence type="ECO:0000256" key="11">
    <source>
        <dbReference type="ARBA" id="ARBA00022605"/>
    </source>
</evidence>
<comment type="subcellular location">
    <subcellularLocation>
        <location evidence="5">Cytoplasm</location>
    </subcellularLocation>
</comment>
<dbReference type="HAMAP" id="MF_00110">
    <property type="entry name" value="DHQ_synthase"/>
    <property type="match status" value="1"/>
</dbReference>
<dbReference type="GO" id="GO:0005737">
    <property type="term" value="C:cytoplasm"/>
    <property type="evidence" value="ECO:0007669"/>
    <property type="project" value="UniProtKB-SubCell"/>
</dbReference>
<proteinExistence type="inferred from homology"/>
<dbReference type="NCBIfam" id="TIGR01357">
    <property type="entry name" value="aroB"/>
    <property type="match status" value="1"/>
</dbReference>
<comment type="cofactor">
    <cofactor evidence="3">
        <name>Co(2+)</name>
        <dbReference type="ChEBI" id="CHEBI:48828"/>
    </cofactor>
</comment>
<dbReference type="AlphaFoldDB" id="A0A381YN90"/>
<keyword evidence="18" id="KW-0170">Cobalt</keyword>
<evidence type="ECO:0000256" key="10">
    <source>
        <dbReference type="ARBA" id="ARBA00022490"/>
    </source>
</evidence>
<keyword evidence="15" id="KW-0520">NAD</keyword>
<protein>
    <recommendedName>
        <fullName evidence="9">3-dehydroquinate synthase</fullName>
        <ecNumber evidence="8">4.2.3.4</ecNumber>
    </recommendedName>
</protein>
<comment type="cofactor">
    <cofactor evidence="2">
        <name>NAD(+)</name>
        <dbReference type="ChEBI" id="CHEBI:57540"/>
    </cofactor>
</comment>
<dbReference type="GO" id="GO:0046872">
    <property type="term" value="F:metal ion binding"/>
    <property type="evidence" value="ECO:0007669"/>
    <property type="project" value="UniProtKB-KW"/>
</dbReference>
<evidence type="ECO:0000256" key="12">
    <source>
        <dbReference type="ARBA" id="ARBA00022723"/>
    </source>
</evidence>
<sequence>METVEIELSENSYKIDIGYQFLSKETFSGLLENKEVLLVYDKNISGPVLSHTESILKPLSNEFLTIGLEASEENKSQESIDIIHNLLLEKGFSRQCILVGLGGGIICDLCGFAAATYQRGVNFVLIPTTLLAQVDASVGGKTAVNHPKGKNMIGAFHQPIRVLIDTSFLSTLPEREIKSGMVEMIKHGIIEDEDYFSWLESNIDEISALKEPLMSEAIRKSVKIKSKIVSQDERESGIRAVLNFGHTFGHAIELVGNYKEYNHGEAVALGILSASKLSQMTENLSAENVERIQSIFLKAGIRTTTLTEIDAEDLYSAMQSDKKKEGKELNFIVLEKIGKAKKINGLNKETVLKAIKTSLLPS</sequence>
<comment type="similarity">
    <text evidence="7">Belongs to the sugar phosphate cyclases superfamily. Dehydroquinate synthase family.</text>
</comment>
<dbReference type="PANTHER" id="PTHR43622:SF7">
    <property type="entry name" value="3-DEHYDROQUINATE SYNTHASE, CHLOROPLASTIC"/>
    <property type="match status" value="1"/>
</dbReference>
<keyword evidence="17" id="KW-0456">Lyase</keyword>
<evidence type="ECO:0000313" key="21">
    <source>
        <dbReference type="EMBL" id="SVA78486.1"/>
    </source>
</evidence>
<dbReference type="EMBL" id="UINC01018642">
    <property type="protein sequence ID" value="SVA78486.1"/>
    <property type="molecule type" value="Genomic_DNA"/>
</dbReference>
<evidence type="ECO:0000256" key="1">
    <source>
        <dbReference type="ARBA" id="ARBA00001393"/>
    </source>
</evidence>
<dbReference type="Gene3D" id="1.20.1090.10">
    <property type="entry name" value="Dehydroquinate synthase-like - alpha domain"/>
    <property type="match status" value="1"/>
</dbReference>
<accession>A0A381YN90</accession>
<organism evidence="21">
    <name type="scientific">marine metagenome</name>
    <dbReference type="NCBI Taxonomy" id="408172"/>
    <lineage>
        <taxon>unclassified sequences</taxon>
        <taxon>metagenomes</taxon>
        <taxon>ecological metagenomes</taxon>
    </lineage>
</organism>
<evidence type="ECO:0000256" key="13">
    <source>
        <dbReference type="ARBA" id="ARBA00022741"/>
    </source>
</evidence>
<dbReference type="InterPro" id="IPR016037">
    <property type="entry name" value="DHQ_synth_AroB"/>
</dbReference>
<evidence type="ECO:0000256" key="16">
    <source>
        <dbReference type="ARBA" id="ARBA00023141"/>
    </source>
</evidence>
<feature type="domain" description="3-dehydroquinate synthase N-terminal" evidence="19">
    <location>
        <begin position="68"/>
        <end position="178"/>
    </location>
</feature>
<evidence type="ECO:0000256" key="2">
    <source>
        <dbReference type="ARBA" id="ARBA00001911"/>
    </source>
</evidence>
<evidence type="ECO:0000256" key="15">
    <source>
        <dbReference type="ARBA" id="ARBA00023027"/>
    </source>
</evidence>
<dbReference type="Pfam" id="PF01761">
    <property type="entry name" value="DHQ_synthase"/>
    <property type="match status" value="1"/>
</dbReference>
<dbReference type="GO" id="GO:0000166">
    <property type="term" value="F:nucleotide binding"/>
    <property type="evidence" value="ECO:0007669"/>
    <property type="project" value="UniProtKB-KW"/>
</dbReference>
<evidence type="ECO:0000256" key="8">
    <source>
        <dbReference type="ARBA" id="ARBA00013031"/>
    </source>
</evidence>
<dbReference type="GO" id="GO:0003856">
    <property type="term" value="F:3-dehydroquinate synthase activity"/>
    <property type="evidence" value="ECO:0007669"/>
    <property type="project" value="UniProtKB-EC"/>
</dbReference>
<keyword evidence="16" id="KW-0057">Aromatic amino acid biosynthesis</keyword>
<dbReference type="InterPro" id="IPR030963">
    <property type="entry name" value="DHQ_synth_fam"/>
</dbReference>
<comment type="catalytic activity">
    <reaction evidence="1">
        <text>7-phospho-2-dehydro-3-deoxy-D-arabino-heptonate = 3-dehydroquinate + phosphate</text>
        <dbReference type="Rhea" id="RHEA:21968"/>
        <dbReference type="ChEBI" id="CHEBI:32364"/>
        <dbReference type="ChEBI" id="CHEBI:43474"/>
        <dbReference type="ChEBI" id="CHEBI:58394"/>
        <dbReference type="EC" id="4.2.3.4"/>
    </reaction>
</comment>
<dbReference type="Gene3D" id="3.40.50.1970">
    <property type="match status" value="1"/>
</dbReference>
<dbReference type="EC" id="4.2.3.4" evidence="8"/>
<dbReference type="PANTHER" id="PTHR43622">
    <property type="entry name" value="3-DEHYDROQUINATE SYNTHASE"/>
    <property type="match status" value="1"/>
</dbReference>
<evidence type="ECO:0000256" key="17">
    <source>
        <dbReference type="ARBA" id="ARBA00023239"/>
    </source>
</evidence>
<feature type="domain" description="3-dehydroquinate synthase C-terminal" evidence="20">
    <location>
        <begin position="180"/>
        <end position="324"/>
    </location>
</feature>